<dbReference type="Gene3D" id="3.20.20.140">
    <property type="entry name" value="Metal-dependent hydrolases"/>
    <property type="match status" value="1"/>
</dbReference>
<dbReference type="InterPro" id="IPR052018">
    <property type="entry name" value="PHP_domain"/>
</dbReference>
<reference evidence="2" key="1">
    <citation type="submission" date="2020-10" db="EMBL/GenBank/DDBJ databases">
        <authorList>
            <person name="Gilroy R."/>
        </authorList>
    </citation>
    <scope>NUCLEOTIDE SEQUENCE</scope>
    <source>
        <strain evidence="2">USAMLcec3-3695</strain>
    </source>
</reference>
<dbReference type="CDD" id="cd07438">
    <property type="entry name" value="PHP_HisPPase_AMP"/>
    <property type="match status" value="1"/>
</dbReference>
<evidence type="ECO:0000313" key="2">
    <source>
        <dbReference type="EMBL" id="HIU56248.1"/>
    </source>
</evidence>
<dbReference type="GO" id="GO:0035312">
    <property type="term" value="F:5'-3' DNA exonuclease activity"/>
    <property type="evidence" value="ECO:0007669"/>
    <property type="project" value="TreeGrafter"/>
</dbReference>
<organism evidence="2 3">
    <name type="scientific">Candidatus Ornithomonoglobus merdipullorum</name>
    <dbReference type="NCBI Taxonomy" id="2840895"/>
    <lineage>
        <taxon>Bacteria</taxon>
        <taxon>Bacillati</taxon>
        <taxon>Bacillota</taxon>
        <taxon>Clostridia</taxon>
        <taxon>Candidatus Ornithomonoglobus</taxon>
    </lineage>
</organism>
<dbReference type="SUPFAM" id="SSF89550">
    <property type="entry name" value="PHP domain-like"/>
    <property type="match status" value="1"/>
</dbReference>
<dbReference type="SMART" id="SM00481">
    <property type="entry name" value="POLIIIAc"/>
    <property type="match status" value="1"/>
</dbReference>
<dbReference type="Proteomes" id="UP000824109">
    <property type="component" value="Unassembled WGS sequence"/>
</dbReference>
<accession>A0A9D1M9B0</accession>
<evidence type="ECO:0000313" key="3">
    <source>
        <dbReference type="Proteomes" id="UP000824109"/>
    </source>
</evidence>
<protein>
    <submittedName>
        <fullName evidence="2">PHP domain-containing protein</fullName>
    </submittedName>
</protein>
<dbReference type="EMBL" id="DVNB01000003">
    <property type="protein sequence ID" value="HIU56248.1"/>
    <property type="molecule type" value="Genomic_DNA"/>
</dbReference>
<dbReference type="Gene3D" id="1.10.150.650">
    <property type="match status" value="1"/>
</dbReference>
<proteinExistence type="predicted"/>
<gene>
    <name evidence="2" type="ORF">IAA61_00380</name>
</gene>
<dbReference type="GO" id="GO:0004534">
    <property type="term" value="F:5'-3' RNA exonuclease activity"/>
    <property type="evidence" value="ECO:0007669"/>
    <property type="project" value="TreeGrafter"/>
</dbReference>
<dbReference type="PANTHER" id="PTHR42924:SF3">
    <property type="entry name" value="POLYMERASE_HISTIDINOL PHOSPHATASE N-TERMINAL DOMAIN-CONTAINING PROTEIN"/>
    <property type="match status" value="1"/>
</dbReference>
<dbReference type="Pfam" id="PF02811">
    <property type="entry name" value="PHP"/>
    <property type="match status" value="1"/>
</dbReference>
<sequence>MKGKIDLHTHSVRSDGTLTPTELALLAAKTGLSAVALTDHDTTEGTAEFIKECGRLGIEGIAGVEIGARFRRELHIVGLYVGGTELEDMLSKLRDGRRERNIRMAEKLTDGGYDISAEDICDGRPEEDIKNLGRVHIANALVRKGYIGSVNEAFDRMIGKDKPYYVSRFTLSPEECVELIKRSGGVAVWAHPVYAVSSEQEMRELAERLMAAGLDAMECLYSRYSETETEMCMRVAGETGLLVSGGSDFHGANKPDVKLGCVSGGYVPYEILEKLKDRIGE</sequence>
<comment type="caution">
    <text evidence="2">The sequence shown here is derived from an EMBL/GenBank/DDBJ whole genome shotgun (WGS) entry which is preliminary data.</text>
</comment>
<reference evidence="2" key="2">
    <citation type="journal article" date="2021" name="PeerJ">
        <title>Extensive microbial diversity within the chicken gut microbiome revealed by metagenomics and culture.</title>
        <authorList>
            <person name="Gilroy R."/>
            <person name="Ravi A."/>
            <person name="Getino M."/>
            <person name="Pursley I."/>
            <person name="Horton D.L."/>
            <person name="Alikhan N.F."/>
            <person name="Baker D."/>
            <person name="Gharbi K."/>
            <person name="Hall N."/>
            <person name="Watson M."/>
            <person name="Adriaenssens E.M."/>
            <person name="Foster-Nyarko E."/>
            <person name="Jarju S."/>
            <person name="Secka A."/>
            <person name="Antonio M."/>
            <person name="Oren A."/>
            <person name="Chaudhuri R.R."/>
            <person name="La Ragione R."/>
            <person name="Hildebrand F."/>
            <person name="Pallen M.J."/>
        </authorList>
    </citation>
    <scope>NUCLEOTIDE SEQUENCE</scope>
    <source>
        <strain evidence="2">USAMLcec3-3695</strain>
    </source>
</reference>
<dbReference type="PANTHER" id="PTHR42924">
    <property type="entry name" value="EXONUCLEASE"/>
    <property type="match status" value="1"/>
</dbReference>
<name>A0A9D1M9B0_9FIRM</name>
<dbReference type="InterPro" id="IPR004013">
    <property type="entry name" value="PHP_dom"/>
</dbReference>
<feature type="domain" description="Polymerase/histidinol phosphatase N-terminal" evidence="1">
    <location>
        <begin position="5"/>
        <end position="70"/>
    </location>
</feature>
<dbReference type="AlphaFoldDB" id="A0A9D1M9B0"/>
<dbReference type="InterPro" id="IPR016195">
    <property type="entry name" value="Pol/histidinol_Pase-like"/>
</dbReference>
<evidence type="ECO:0000259" key="1">
    <source>
        <dbReference type="SMART" id="SM00481"/>
    </source>
</evidence>
<dbReference type="InterPro" id="IPR003141">
    <property type="entry name" value="Pol/His_phosphatase_N"/>
</dbReference>